<dbReference type="OrthoDB" id="4090363at2759"/>
<evidence type="ECO:0000256" key="1">
    <source>
        <dbReference type="SAM" id="MobiDB-lite"/>
    </source>
</evidence>
<proteinExistence type="predicted"/>
<evidence type="ECO:0000313" key="2">
    <source>
        <dbReference type="EMBL" id="CAI5758030.1"/>
    </source>
</evidence>
<gene>
    <name evidence="2" type="ORF">CANVERA_P2542</name>
</gene>
<name>A0A9W4TV87_9ASCO</name>
<feature type="region of interest" description="Disordered" evidence="1">
    <location>
        <begin position="47"/>
        <end position="88"/>
    </location>
</feature>
<dbReference type="EMBL" id="CANTUO010000002">
    <property type="protein sequence ID" value="CAI5758030.1"/>
    <property type="molecule type" value="Genomic_DNA"/>
</dbReference>
<feature type="compositionally biased region" description="Basic and acidic residues" evidence="1">
    <location>
        <begin position="53"/>
        <end position="70"/>
    </location>
</feature>
<feature type="compositionally biased region" description="Polar residues" evidence="1">
    <location>
        <begin position="72"/>
        <end position="88"/>
    </location>
</feature>
<reference evidence="2" key="1">
    <citation type="submission" date="2022-12" db="EMBL/GenBank/DDBJ databases">
        <authorList>
            <person name="Brejova B."/>
        </authorList>
    </citation>
    <scope>NUCLEOTIDE SEQUENCE</scope>
</reference>
<keyword evidence="3" id="KW-1185">Reference proteome</keyword>
<organism evidence="2 3">
    <name type="scientific">Candida verbasci</name>
    <dbReference type="NCBI Taxonomy" id="1227364"/>
    <lineage>
        <taxon>Eukaryota</taxon>
        <taxon>Fungi</taxon>
        <taxon>Dikarya</taxon>
        <taxon>Ascomycota</taxon>
        <taxon>Saccharomycotina</taxon>
        <taxon>Pichiomycetes</taxon>
        <taxon>Debaryomycetaceae</taxon>
        <taxon>Candida/Lodderomyces clade</taxon>
        <taxon>Candida</taxon>
    </lineage>
</organism>
<accession>A0A9W4TV87</accession>
<dbReference type="AlphaFoldDB" id="A0A9W4TV87"/>
<evidence type="ECO:0000313" key="3">
    <source>
        <dbReference type="Proteomes" id="UP001152885"/>
    </source>
</evidence>
<dbReference type="Proteomes" id="UP001152885">
    <property type="component" value="Unassembled WGS sequence"/>
</dbReference>
<comment type="caution">
    <text evidence="2">The sequence shown here is derived from an EMBL/GenBank/DDBJ whole genome shotgun (WGS) entry which is preliminary data.</text>
</comment>
<protein>
    <submittedName>
        <fullName evidence="2">Uncharacterized protein</fullName>
    </submittedName>
</protein>
<sequence length="88" mass="10167">MPDLFDNFFNKITTKFSGGHTTHYYGGSSQVNTGKFYNYHSTPNNNNYWLPTKKKEEETKDVKDRDELLNRSRFNSVATSESDQSTST</sequence>